<dbReference type="KEGG" id="manr:MPAN_006080"/>
<feature type="domain" description="Rho termination factor-like N-terminal" evidence="1">
    <location>
        <begin position="250"/>
        <end position="289"/>
    </location>
</feature>
<gene>
    <name evidence="2" type="ORF">MPAN_006080</name>
</gene>
<dbReference type="SMART" id="SM00959">
    <property type="entry name" value="Rho_N"/>
    <property type="match status" value="1"/>
</dbReference>
<dbReference type="InterPro" id="IPR011112">
    <property type="entry name" value="Rho-like_N"/>
</dbReference>
<dbReference type="GO" id="GO:0006353">
    <property type="term" value="P:DNA-templated transcription termination"/>
    <property type="evidence" value="ECO:0007669"/>
    <property type="project" value="InterPro"/>
</dbReference>
<dbReference type="Proteomes" id="UP000620133">
    <property type="component" value="Chromosome"/>
</dbReference>
<accession>A0A7U9TIA6</accession>
<protein>
    <recommendedName>
        <fullName evidence="1">Rho termination factor-like N-terminal domain-containing protein</fullName>
    </recommendedName>
</protein>
<proteinExistence type="predicted"/>
<dbReference type="EMBL" id="AP024412">
    <property type="protein sequence ID" value="BCR35715.1"/>
    <property type="molecule type" value="Genomic_DNA"/>
</dbReference>
<keyword evidence="3" id="KW-1185">Reference proteome</keyword>
<dbReference type="AlphaFoldDB" id="A0A7U9TIA6"/>
<name>A0A7U9TIA6_9MOLU</name>
<sequence>MEKIVFKNKYLNIVIGVILVLLAGLGYFLGWVEDFLPFFIGSILILLSLKRFIFTYKKIISKNATLILVIELILDFVFAGLLIYLKDNVELFIGLIVYIRGVSYLLINYIATRKIKLLQYIMNIGYVTIGAFLMFYPLDSVTAIVITVSLLFLLVGAIFLQAGIKPFVKSKDPLKKAKEREKVQEKLVKKQEKVEDKLDKLEVKATKVAEENKKIVEESKIIQKELEKTKGSVKPKPKVEEVTPKIQKINYEEKSLTELKAIARERNLEGVSQLNKAQLIAKLKEEKNK</sequence>
<dbReference type="RefSeq" id="WP_176238555.1">
    <property type="nucleotide sequence ID" value="NZ_AP024412.1"/>
</dbReference>
<dbReference type="Pfam" id="PF07498">
    <property type="entry name" value="Rho_N"/>
    <property type="match status" value="1"/>
</dbReference>
<evidence type="ECO:0000313" key="2">
    <source>
        <dbReference type="EMBL" id="BCR35715.1"/>
    </source>
</evidence>
<evidence type="ECO:0000259" key="1">
    <source>
        <dbReference type="SMART" id="SM00959"/>
    </source>
</evidence>
<reference evidence="2" key="1">
    <citation type="submission" date="2021-01" db="EMBL/GenBank/DDBJ databases">
        <title>Draft genome sequence of Acholeplasmataceae bacterium strain Mahy22.</title>
        <authorList>
            <person name="Watanabe M."/>
            <person name="Kojima H."/>
            <person name="Fukui M."/>
        </authorList>
    </citation>
    <scope>NUCLEOTIDE SEQUENCE</scope>
    <source>
        <strain evidence="2">Mahy22</strain>
    </source>
</reference>
<organism evidence="2 3">
    <name type="scientific">Mariniplasma anaerobium</name>
    <dbReference type="NCBI Taxonomy" id="2735436"/>
    <lineage>
        <taxon>Bacteria</taxon>
        <taxon>Bacillati</taxon>
        <taxon>Mycoplasmatota</taxon>
        <taxon>Mollicutes</taxon>
        <taxon>Acholeplasmatales</taxon>
        <taxon>Acholeplasmataceae</taxon>
        <taxon>Mariniplasma</taxon>
    </lineage>
</organism>
<evidence type="ECO:0000313" key="3">
    <source>
        <dbReference type="Proteomes" id="UP000620133"/>
    </source>
</evidence>